<accession>A0A1I3WPE8</accession>
<evidence type="ECO:0008006" key="4">
    <source>
        <dbReference type="Google" id="ProtNLM"/>
    </source>
</evidence>
<protein>
    <recommendedName>
        <fullName evidence="4">Dialkylrecorsinol condensing enzyme</fullName>
    </recommendedName>
</protein>
<dbReference type="GO" id="GO:0016655">
    <property type="term" value="F:oxidoreductase activity, acting on NAD(P)H, quinone or similar compound as acceptor"/>
    <property type="evidence" value="ECO:0007669"/>
    <property type="project" value="UniProtKB-ARBA"/>
</dbReference>
<dbReference type="AlphaFoldDB" id="A0A1I3WPE8"/>
<organism evidence="2 3">
    <name type="scientific">Marinobacter persicus</name>
    <dbReference type="NCBI Taxonomy" id="930118"/>
    <lineage>
        <taxon>Bacteria</taxon>
        <taxon>Pseudomonadati</taxon>
        <taxon>Pseudomonadota</taxon>
        <taxon>Gammaproteobacteria</taxon>
        <taxon>Pseudomonadales</taxon>
        <taxon>Marinobacteraceae</taxon>
        <taxon>Marinobacter</taxon>
    </lineage>
</organism>
<name>A0A1I3WPE8_9GAMM</name>
<dbReference type="RefSeq" id="WP_091705785.1">
    <property type="nucleotide sequence ID" value="NZ_BMYN01000006.1"/>
</dbReference>
<feature type="transmembrane region" description="Helical" evidence="1">
    <location>
        <begin position="260"/>
        <end position="281"/>
    </location>
</feature>
<dbReference type="InterPro" id="IPR029039">
    <property type="entry name" value="Flavoprotein-like_sf"/>
</dbReference>
<evidence type="ECO:0000256" key="1">
    <source>
        <dbReference type="SAM" id="Phobius"/>
    </source>
</evidence>
<keyword evidence="1" id="KW-1133">Transmembrane helix</keyword>
<reference evidence="2 3" key="1">
    <citation type="submission" date="2016-10" db="EMBL/GenBank/DDBJ databases">
        <authorList>
            <person name="de Groot N.N."/>
        </authorList>
    </citation>
    <scope>NUCLEOTIDE SEQUENCE [LARGE SCALE GENOMIC DNA]</scope>
    <source>
        <strain evidence="2 3">IBRC-M 10445</strain>
    </source>
</reference>
<gene>
    <name evidence="2" type="ORF">SAMN05216429_11072</name>
</gene>
<evidence type="ECO:0000313" key="3">
    <source>
        <dbReference type="Proteomes" id="UP000199445"/>
    </source>
</evidence>
<dbReference type="EMBL" id="FOSC01000010">
    <property type="protein sequence ID" value="SFK09398.1"/>
    <property type="molecule type" value="Genomic_DNA"/>
</dbReference>
<evidence type="ECO:0000313" key="2">
    <source>
        <dbReference type="EMBL" id="SFK09398.1"/>
    </source>
</evidence>
<keyword evidence="1" id="KW-0472">Membrane</keyword>
<keyword evidence="1" id="KW-0812">Transmembrane</keyword>
<sequence length="306" mass="34347">MKKVLVVHYSQSGQLDSVVKEFTRPLVESDDISVTFENIRPVEDFPFPWPFFTFLDTFPECVYQDAPPIHEPQVSGDEDFDLVVLAYQVWFLSPALPMTAFLQHPTAARLLDGKPVVTLIACRNMWLMAQEDMKAHLEALNARLVGNVAMVDEAGSVLSFFATPLWVLTGHKGPFWGGLIPRAGVAEKEIVASERFGRRIRDRLRFRGEVAADMFRGLSAVRINAGLISSEKTAKRAFRLWGKLLRSLGPRGAWQRKPVLAFYSVFLIAMILTVVPAGMIIKRLLAPLTRKRIAQQKAYYSAPSGE</sequence>
<dbReference type="OrthoDB" id="4547866at2"/>
<dbReference type="Gene3D" id="3.40.50.360">
    <property type="match status" value="1"/>
</dbReference>
<keyword evidence="3" id="KW-1185">Reference proteome</keyword>
<proteinExistence type="predicted"/>
<dbReference type="Proteomes" id="UP000199445">
    <property type="component" value="Unassembled WGS sequence"/>
</dbReference>
<dbReference type="SUPFAM" id="SSF52218">
    <property type="entry name" value="Flavoproteins"/>
    <property type="match status" value="1"/>
</dbReference>